<sequence length="391" mass="43937">MQSNNWRVGILFSETGVTGAIERTQRAATMLAIEEINRAGGVRGRPIEPVSYDPRSTPGLYRDLATKLCDEDRVRIVFGCHMSSSRKAVLPVVESREALLFYPTLYEGFEYSRHCIYTGAAPNQNSLQLVDFLTTHYGKRVFLVGSNYVYPYESNRIISDLFLDAGGQVLDELYVPLHLRDEHLDKIITRVRQAQPDVIYSTIVGDGIIPFYTAFHEAGFDAEKIPIASQSTSEADVARMRLEVAKGHITAAPFFATLDTPRAREFADAFASRFGKDMPLTAPAEAAYFQVYLYAAALELSNSDRLTELLPALYEVEYHAPQGPVKIDRRTNHTHLWPRVAKVDEHGHYEIVLDPSMRVAPDPFMLEYRLEAAAPASTSSEQGDRTCRFPY</sequence>
<evidence type="ECO:0000313" key="2">
    <source>
        <dbReference type="Proteomes" id="UP000077875"/>
    </source>
</evidence>
<gene>
    <name evidence="1" type="ORF">A5892_18995</name>
</gene>
<dbReference type="STRING" id="376489.A5892_18995"/>
<dbReference type="AlphaFoldDB" id="A0A172YJ89"/>
<organism evidence="1 2">
    <name type="scientific">Halotalea alkalilenta</name>
    <dbReference type="NCBI Taxonomy" id="376489"/>
    <lineage>
        <taxon>Bacteria</taxon>
        <taxon>Pseudomonadati</taxon>
        <taxon>Pseudomonadota</taxon>
        <taxon>Gammaproteobacteria</taxon>
        <taxon>Oceanospirillales</taxon>
        <taxon>Halomonadaceae</taxon>
        <taxon>Halotalea</taxon>
    </lineage>
</organism>
<reference evidence="1 2" key="1">
    <citation type="submission" date="2016-04" db="EMBL/GenBank/DDBJ databases">
        <title>Complete Genome Sequence of Halotalea alkalilenta IHB B 13600.</title>
        <authorList>
            <person name="Swarnkar M.K."/>
            <person name="Sharma A."/>
            <person name="Kaushal K."/>
            <person name="Soni R."/>
            <person name="Rana S."/>
            <person name="Singh A.K."/>
            <person name="Gulati A."/>
        </authorList>
    </citation>
    <scope>NUCLEOTIDE SEQUENCE [LARGE SCALE GENOMIC DNA]</scope>
    <source>
        <strain evidence="1 2">IHB B 13600</strain>
    </source>
</reference>
<proteinExistence type="predicted"/>
<dbReference type="EMBL" id="CP015243">
    <property type="protein sequence ID" value="ANF59283.1"/>
    <property type="molecule type" value="Genomic_DNA"/>
</dbReference>
<dbReference type="PANTHER" id="PTHR47628:SF1">
    <property type="entry name" value="ALIPHATIC AMIDASE EXPRESSION-REGULATING PROTEIN"/>
    <property type="match status" value="1"/>
</dbReference>
<dbReference type="Gene3D" id="3.40.50.2300">
    <property type="match status" value="2"/>
</dbReference>
<dbReference type="GO" id="GO:0033218">
    <property type="term" value="F:amide binding"/>
    <property type="evidence" value="ECO:0007669"/>
    <property type="project" value="InterPro"/>
</dbReference>
<evidence type="ECO:0000313" key="1">
    <source>
        <dbReference type="EMBL" id="ANF59283.1"/>
    </source>
</evidence>
<dbReference type="KEGG" id="haa:A5892_18995"/>
<dbReference type="Proteomes" id="UP000077875">
    <property type="component" value="Chromosome"/>
</dbReference>
<dbReference type="PANTHER" id="PTHR47628">
    <property type="match status" value="1"/>
</dbReference>
<dbReference type="Pfam" id="PF13433">
    <property type="entry name" value="Peripla_BP_5"/>
    <property type="match status" value="1"/>
</dbReference>
<protein>
    <submittedName>
        <fullName evidence="1">Amino acid ABC transporter substrate-binding protein</fullName>
    </submittedName>
</protein>
<dbReference type="CDD" id="cd06357">
    <property type="entry name" value="PBP1_AmiC"/>
    <property type="match status" value="1"/>
</dbReference>
<dbReference type="SUPFAM" id="SSF53822">
    <property type="entry name" value="Periplasmic binding protein-like I"/>
    <property type="match status" value="1"/>
</dbReference>
<name>A0A172YJ89_9GAMM</name>
<dbReference type="InterPro" id="IPR039570">
    <property type="entry name" value="AmiC_PBP1"/>
</dbReference>
<keyword evidence="2" id="KW-1185">Reference proteome</keyword>
<accession>A0A172YJ89</accession>
<dbReference type="InterPro" id="IPR028082">
    <property type="entry name" value="Peripla_BP_I"/>
</dbReference>